<accession>A0ABN8Y983</accession>
<keyword evidence="3" id="KW-1185">Reference proteome</keyword>
<name>A0ABN8Y983_RANTA</name>
<feature type="compositionally biased region" description="Low complexity" evidence="1">
    <location>
        <begin position="152"/>
        <end position="161"/>
    </location>
</feature>
<feature type="region of interest" description="Disordered" evidence="1">
    <location>
        <begin position="108"/>
        <end position="130"/>
    </location>
</feature>
<proteinExistence type="predicted"/>
<reference evidence="2" key="1">
    <citation type="submission" date="2023-04" db="EMBL/GenBank/DDBJ databases">
        <authorList>
            <consortium name="ELIXIR-Norway"/>
        </authorList>
    </citation>
    <scope>NUCLEOTIDE SEQUENCE [LARGE SCALE GENOMIC DNA]</scope>
</reference>
<feature type="region of interest" description="Disordered" evidence="1">
    <location>
        <begin position="20"/>
        <end position="87"/>
    </location>
</feature>
<evidence type="ECO:0000313" key="2">
    <source>
        <dbReference type="EMBL" id="CAI9156344.1"/>
    </source>
</evidence>
<evidence type="ECO:0000256" key="1">
    <source>
        <dbReference type="SAM" id="MobiDB-lite"/>
    </source>
</evidence>
<evidence type="ECO:0000313" key="3">
    <source>
        <dbReference type="Proteomes" id="UP001176941"/>
    </source>
</evidence>
<sequence>MAPTRSAMFWAKSREIVEGGEAGKKLKGLRRREGKGGARRRRREIGCGRSGANEPIGRGSRRSVSTREPSGLSNRSRPGQRSPALYDERLGEGKRAWLCLGEGLRGGPGGRGARGAVAPRGDVRSSWSRGLPPAADVRMVNNRECSVEGGIPRCSLRSPSSRPSPRPRPPGSLGWWGYGRARGERRFGRRSAPARVARAAASTLAGCSEERRRARCAGYLAQAWEAERSYARQYTDLRERSADGVGAGLIRRLEAVDPLSYANTRVSNINNIREAGD</sequence>
<dbReference type="Proteomes" id="UP001176941">
    <property type="component" value="Chromosome 14"/>
</dbReference>
<organism evidence="2 3">
    <name type="scientific">Rangifer tarandus platyrhynchus</name>
    <name type="common">Svalbard reindeer</name>
    <dbReference type="NCBI Taxonomy" id="3082113"/>
    <lineage>
        <taxon>Eukaryota</taxon>
        <taxon>Metazoa</taxon>
        <taxon>Chordata</taxon>
        <taxon>Craniata</taxon>
        <taxon>Vertebrata</taxon>
        <taxon>Euteleostomi</taxon>
        <taxon>Mammalia</taxon>
        <taxon>Eutheria</taxon>
        <taxon>Laurasiatheria</taxon>
        <taxon>Artiodactyla</taxon>
        <taxon>Ruminantia</taxon>
        <taxon>Pecora</taxon>
        <taxon>Cervidae</taxon>
        <taxon>Odocoileinae</taxon>
        <taxon>Rangifer</taxon>
    </lineage>
</organism>
<protein>
    <submittedName>
        <fullName evidence="2">Uncharacterized protein</fullName>
    </submittedName>
</protein>
<feature type="compositionally biased region" description="Basic residues" evidence="1">
    <location>
        <begin position="25"/>
        <end position="43"/>
    </location>
</feature>
<feature type="compositionally biased region" description="Polar residues" evidence="1">
    <location>
        <begin position="62"/>
        <end position="79"/>
    </location>
</feature>
<feature type="region of interest" description="Disordered" evidence="1">
    <location>
        <begin position="151"/>
        <end position="175"/>
    </location>
</feature>
<dbReference type="EMBL" id="OX459950">
    <property type="protein sequence ID" value="CAI9156344.1"/>
    <property type="molecule type" value="Genomic_DNA"/>
</dbReference>
<gene>
    <name evidence="2" type="ORF">MRATA1EN1_LOCUS5306</name>
</gene>